<gene>
    <name evidence="5" type="ORF">J2W84_002588</name>
</gene>
<keyword evidence="2" id="KW-0238">DNA-binding</keyword>
<dbReference type="PANTHER" id="PTHR40661:SF3">
    <property type="entry name" value="FELS-1 PROPHAGE TRANSCRIPTIONAL REGULATOR"/>
    <property type="match status" value="1"/>
</dbReference>
<organism evidence="5 6">
    <name type="scientific">Dyadobacter fermentans</name>
    <dbReference type="NCBI Taxonomy" id="94254"/>
    <lineage>
        <taxon>Bacteria</taxon>
        <taxon>Pseudomonadati</taxon>
        <taxon>Bacteroidota</taxon>
        <taxon>Cytophagia</taxon>
        <taxon>Cytophagales</taxon>
        <taxon>Spirosomataceae</taxon>
        <taxon>Dyadobacter</taxon>
    </lineage>
</organism>
<dbReference type="SMART" id="SM00530">
    <property type="entry name" value="HTH_XRE"/>
    <property type="match status" value="2"/>
</dbReference>
<evidence type="ECO:0000256" key="1">
    <source>
        <dbReference type="ARBA" id="ARBA00023015"/>
    </source>
</evidence>
<dbReference type="RefSeq" id="WP_309983479.1">
    <property type="nucleotide sequence ID" value="NZ_JAVDTI010000002.1"/>
</dbReference>
<evidence type="ECO:0000256" key="2">
    <source>
        <dbReference type="ARBA" id="ARBA00023125"/>
    </source>
</evidence>
<protein>
    <submittedName>
        <fullName evidence="5">Transcriptional regulator with XRE-family HTH domain</fullName>
    </submittedName>
</protein>
<sequence length="397" mass="45030">MSTYFHYLFLHVIFFIVGFSEKVKEIIEKQGLTQSELANKMGVSRQSISSALKQAKPHAKTIEAFAKVLGVAASELVENDEENNINIQFAQRLKKMMEHYGVSGTDLAERTGIAQPVLNGILLGKLSPSMIIIASIMKIFPWVSMEWALHGSGSMNEIWKSSEGLNIRKDIKSRKETPPENEFIEVPQLGNDQRVELTRREHSKIDKDAVDDLFAGSQAKGSVQEIYEFATIGTTEVYKFIHGYSRYVISMPLIYHAKEQGYAYYSKFWNDEDYLISVGRHVIAVDSLKFSTYRSFVVGNDPASLENGLDFNEGDIITGGRVEQKTWKDIASLSTLHDVIVNCEAGIFFRRIKAVHPNGRITLEATNPDKDKYPDFELDLDNTFEIYEIEVVTRYKK</sequence>
<feature type="domain" description="HTH cro/C1-type" evidence="4">
    <location>
        <begin position="23"/>
        <end position="76"/>
    </location>
</feature>
<name>A0ABU1QWM5_9BACT</name>
<proteinExistence type="predicted"/>
<dbReference type="SUPFAM" id="SSF47413">
    <property type="entry name" value="lambda repressor-like DNA-binding domains"/>
    <property type="match status" value="2"/>
</dbReference>
<dbReference type="Gene3D" id="1.10.260.40">
    <property type="entry name" value="lambda repressor-like DNA-binding domains"/>
    <property type="match status" value="2"/>
</dbReference>
<evidence type="ECO:0000313" key="6">
    <source>
        <dbReference type="Proteomes" id="UP001264980"/>
    </source>
</evidence>
<dbReference type="Proteomes" id="UP001264980">
    <property type="component" value="Unassembled WGS sequence"/>
</dbReference>
<dbReference type="EMBL" id="JAVDTI010000002">
    <property type="protein sequence ID" value="MDR6805542.1"/>
    <property type="molecule type" value="Genomic_DNA"/>
</dbReference>
<dbReference type="PANTHER" id="PTHR40661">
    <property type="match status" value="1"/>
</dbReference>
<dbReference type="InterPro" id="IPR010982">
    <property type="entry name" value="Lambda_DNA-bd_dom_sf"/>
</dbReference>
<keyword evidence="1" id="KW-0805">Transcription regulation</keyword>
<keyword evidence="6" id="KW-1185">Reference proteome</keyword>
<dbReference type="InterPro" id="IPR001387">
    <property type="entry name" value="Cro/C1-type_HTH"/>
</dbReference>
<dbReference type="CDD" id="cd00093">
    <property type="entry name" value="HTH_XRE"/>
    <property type="match status" value="2"/>
</dbReference>
<dbReference type="PROSITE" id="PS50943">
    <property type="entry name" value="HTH_CROC1"/>
    <property type="match status" value="2"/>
</dbReference>
<reference evidence="5 6" key="1">
    <citation type="submission" date="2023-07" db="EMBL/GenBank/DDBJ databases">
        <title>Sorghum-associated microbial communities from plants grown in Nebraska, USA.</title>
        <authorList>
            <person name="Schachtman D."/>
        </authorList>
    </citation>
    <scope>NUCLEOTIDE SEQUENCE [LARGE SCALE GENOMIC DNA]</scope>
    <source>
        <strain evidence="5 6">BE57</strain>
    </source>
</reference>
<evidence type="ECO:0000313" key="5">
    <source>
        <dbReference type="EMBL" id="MDR6805542.1"/>
    </source>
</evidence>
<comment type="caution">
    <text evidence="5">The sequence shown here is derived from an EMBL/GenBank/DDBJ whole genome shotgun (WGS) entry which is preliminary data.</text>
</comment>
<feature type="domain" description="HTH cro/C1-type" evidence="4">
    <location>
        <begin position="93"/>
        <end position="148"/>
    </location>
</feature>
<accession>A0ABU1QWM5</accession>
<evidence type="ECO:0000256" key="3">
    <source>
        <dbReference type="ARBA" id="ARBA00023163"/>
    </source>
</evidence>
<keyword evidence="3" id="KW-0804">Transcription</keyword>
<evidence type="ECO:0000259" key="4">
    <source>
        <dbReference type="PROSITE" id="PS50943"/>
    </source>
</evidence>
<dbReference type="Pfam" id="PF01381">
    <property type="entry name" value="HTH_3"/>
    <property type="match status" value="2"/>
</dbReference>